<dbReference type="FunFam" id="3.40.30.10:FF:000059">
    <property type="entry name" value="Thioredoxin-like protein"/>
    <property type="match status" value="1"/>
</dbReference>
<dbReference type="PANTHER" id="PTHR12052">
    <property type="entry name" value="THIOREDOXIN-LIKE PROTEN 4A, 4B"/>
    <property type="match status" value="1"/>
</dbReference>
<organism evidence="10 11">
    <name type="scientific">Ambispora gerdemannii</name>
    <dbReference type="NCBI Taxonomy" id="144530"/>
    <lineage>
        <taxon>Eukaryota</taxon>
        <taxon>Fungi</taxon>
        <taxon>Fungi incertae sedis</taxon>
        <taxon>Mucoromycota</taxon>
        <taxon>Glomeromycotina</taxon>
        <taxon>Glomeromycetes</taxon>
        <taxon>Archaeosporales</taxon>
        <taxon>Ambisporaceae</taxon>
        <taxon>Ambispora</taxon>
    </lineage>
</organism>
<evidence type="ECO:0000256" key="4">
    <source>
        <dbReference type="ARBA" id="ARBA00023187"/>
    </source>
</evidence>
<dbReference type="Proteomes" id="UP000789831">
    <property type="component" value="Unassembled WGS sequence"/>
</dbReference>
<dbReference type="GO" id="GO:0000398">
    <property type="term" value="P:mRNA splicing, via spliceosome"/>
    <property type="evidence" value="ECO:0007669"/>
    <property type="project" value="UniProtKB-UniRule"/>
</dbReference>
<evidence type="ECO:0000256" key="3">
    <source>
        <dbReference type="ARBA" id="ARBA00022664"/>
    </source>
</evidence>
<evidence type="ECO:0000256" key="5">
    <source>
        <dbReference type="ARBA" id="ARBA00023242"/>
    </source>
</evidence>
<dbReference type="Gene3D" id="3.40.30.10">
    <property type="entry name" value="Glutaredoxin"/>
    <property type="match status" value="1"/>
</dbReference>
<comment type="subcellular location">
    <subcellularLocation>
        <location evidence="1 9">Nucleus</location>
    </subcellularLocation>
</comment>
<name>A0A9N9BRB3_9GLOM</name>
<gene>
    <name evidence="10" type="ORF">AGERDE_LOCUS7736</name>
</gene>
<dbReference type="InterPro" id="IPR036249">
    <property type="entry name" value="Thioredoxin-like_sf"/>
</dbReference>
<sequence length="149" mass="17046">MSFLLPTLNTKSEIDAVIRNTEELVVVLRFGRAADAVCLELDHILAKSAPELVKMAVIYTVEVDNVPEYIQYFDISLIPATVFFFNAQHMKVDYGTPDHTKFIGSFMTKQDFIDLVEVIYRGAMRGKKIVKCPLEKSHVPNYQLIYRDI</sequence>
<dbReference type="GO" id="GO:0005681">
    <property type="term" value="C:spliceosomal complex"/>
    <property type="evidence" value="ECO:0007669"/>
    <property type="project" value="TreeGrafter"/>
</dbReference>
<comment type="caution">
    <text evidence="10">The sequence shown here is derived from an EMBL/GenBank/DDBJ whole genome shotgun (WGS) entry which is preliminary data.</text>
</comment>
<dbReference type="InterPro" id="IPR004123">
    <property type="entry name" value="Dim1"/>
</dbReference>
<dbReference type="OrthoDB" id="147752at2759"/>
<reference evidence="10" key="1">
    <citation type="submission" date="2021-06" db="EMBL/GenBank/DDBJ databases">
        <authorList>
            <person name="Kallberg Y."/>
            <person name="Tangrot J."/>
            <person name="Rosling A."/>
        </authorList>
    </citation>
    <scope>NUCLEOTIDE SEQUENCE</scope>
    <source>
        <strain evidence="10">MT106</strain>
    </source>
</reference>
<dbReference type="Pfam" id="PF02966">
    <property type="entry name" value="DIM1"/>
    <property type="match status" value="1"/>
</dbReference>
<evidence type="ECO:0000256" key="2">
    <source>
        <dbReference type="ARBA" id="ARBA00008241"/>
    </source>
</evidence>
<dbReference type="SMART" id="SM01410">
    <property type="entry name" value="DIM1"/>
    <property type="match status" value="1"/>
</dbReference>
<evidence type="ECO:0000256" key="9">
    <source>
        <dbReference type="PIRNR" id="PIRNR017199"/>
    </source>
</evidence>
<comment type="subunit">
    <text evidence="8">Homodimer. Interacts with the U5-102 kDa protein subunit of the spliceosome.</text>
</comment>
<keyword evidence="11" id="KW-1185">Reference proteome</keyword>
<comment type="similarity">
    <text evidence="2 9">Belongs to the DIM1 family.</text>
</comment>
<keyword evidence="5 9" id="KW-0539">Nucleus</keyword>
<keyword evidence="6" id="KW-0131">Cell cycle</keyword>
<protein>
    <recommendedName>
        <fullName evidence="9">Spliceosomal protein DIB1</fullName>
    </recommendedName>
</protein>
<dbReference type="PANTHER" id="PTHR12052:SF4">
    <property type="entry name" value="THIOREDOXIN-LIKE PROTEIN 4B"/>
    <property type="match status" value="1"/>
</dbReference>
<evidence type="ECO:0000256" key="6">
    <source>
        <dbReference type="ARBA" id="ARBA00023306"/>
    </source>
</evidence>
<dbReference type="GO" id="GO:0046540">
    <property type="term" value="C:U4/U6 x U5 tri-snRNP complex"/>
    <property type="evidence" value="ECO:0007669"/>
    <property type="project" value="UniProtKB-UniRule"/>
</dbReference>
<evidence type="ECO:0000256" key="8">
    <source>
        <dbReference type="ARBA" id="ARBA00063722"/>
    </source>
</evidence>
<proteinExistence type="inferred from homology"/>
<comment type="function">
    <text evidence="7">Essential role in pre-mRNA splicing. Required in cell cycle progression for S/G(2) transition.</text>
</comment>
<comment type="function">
    <text evidence="9">Essential role in pre-mRNA splicing. Also essential for entry into mitosis (G2/M progression) as well as for chromosome segregation during mitosis.</text>
</comment>
<evidence type="ECO:0000313" key="10">
    <source>
        <dbReference type="EMBL" id="CAG8573057.1"/>
    </source>
</evidence>
<evidence type="ECO:0000256" key="7">
    <source>
        <dbReference type="ARBA" id="ARBA00060348"/>
    </source>
</evidence>
<dbReference type="PIRSF" id="PIRSF017199">
    <property type="entry name" value="mRNA_splic_U5"/>
    <property type="match status" value="1"/>
</dbReference>
<evidence type="ECO:0000313" key="11">
    <source>
        <dbReference type="Proteomes" id="UP000789831"/>
    </source>
</evidence>
<dbReference type="GO" id="GO:0005682">
    <property type="term" value="C:U5 snRNP"/>
    <property type="evidence" value="ECO:0007669"/>
    <property type="project" value="UniProtKB-UniRule"/>
</dbReference>
<evidence type="ECO:0000256" key="1">
    <source>
        <dbReference type="ARBA" id="ARBA00004123"/>
    </source>
</evidence>
<dbReference type="SUPFAM" id="SSF52833">
    <property type="entry name" value="Thioredoxin-like"/>
    <property type="match status" value="1"/>
</dbReference>
<accession>A0A9N9BRB3</accession>
<keyword evidence="3 9" id="KW-0507">mRNA processing</keyword>
<dbReference type="EMBL" id="CAJVPL010001479">
    <property type="protein sequence ID" value="CAG8573057.1"/>
    <property type="molecule type" value="Genomic_DNA"/>
</dbReference>
<keyword evidence="4 9" id="KW-0508">mRNA splicing</keyword>
<dbReference type="AlphaFoldDB" id="A0A9N9BRB3"/>